<protein>
    <submittedName>
        <fullName evidence="2">Uncharacterized protein</fullName>
    </submittedName>
</protein>
<organism evidence="2 3">
    <name type="scientific">Pyrococcus kukulkanii</name>
    <dbReference type="NCBI Taxonomy" id="1609559"/>
    <lineage>
        <taxon>Archaea</taxon>
        <taxon>Methanobacteriati</taxon>
        <taxon>Methanobacteriota</taxon>
        <taxon>Thermococci</taxon>
        <taxon>Thermococcales</taxon>
        <taxon>Thermococcaceae</taxon>
        <taxon>Pyrococcus</taxon>
    </lineage>
</organism>
<evidence type="ECO:0000313" key="3">
    <source>
        <dbReference type="Proteomes" id="UP001571980"/>
    </source>
</evidence>
<feature type="region of interest" description="Disordered" evidence="1">
    <location>
        <begin position="457"/>
        <end position="483"/>
    </location>
</feature>
<dbReference type="EMBL" id="JARRIG010000007">
    <property type="protein sequence ID" value="MFA4805097.1"/>
    <property type="molecule type" value="Genomic_DNA"/>
</dbReference>
<dbReference type="RefSeq" id="WP_372824421.1">
    <property type="nucleotide sequence ID" value="NZ_JARRIG010000007.1"/>
</dbReference>
<evidence type="ECO:0000256" key="1">
    <source>
        <dbReference type="SAM" id="MobiDB-lite"/>
    </source>
</evidence>
<dbReference type="Proteomes" id="UP001571980">
    <property type="component" value="Unassembled WGS sequence"/>
</dbReference>
<evidence type="ECO:0000313" key="2">
    <source>
        <dbReference type="EMBL" id="MFA4805097.1"/>
    </source>
</evidence>
<keyword evidence="3" id="KW-1185">Reference proteome</keyword>
<proteinExistence type="predicted"/>
<feature type="compositionally biased region" description="Basic residues" evidence="1">
    <location>
        <begin position="464"/>
        <end position="483"/>
    </location>
</feature>
<name>A0ABV4T5F6_9EURY</name>
<gene>
    <name evidence="2" type="ORF">P8X34_10215</name>
</gene>
<reference evidence="2 3" key="1">
    <citation type="submission" date="2023-03" db="EMBL/GenBank/DDBJ databases">
        <title>Speciation in Pyrococcus: adaptation to high temperature as a mechanism.</title>
        <authorList>
            <person name="Gu J."/>
        </authorList>
    </citation>
    <scope>NUCLEOTIDE SEQUENCE [LARGE SCALE GENOMIC DNA]</scope>
    <source>
        <strain evidence="2 3">LMOA34</strain>
    </source>
</reference>
<comment type="caution">
    <text evidence="2">The sequence shown here is derived from an EMBL/GenBank/DDBJ whole genome shotgun (WGS) entry which is preliminary data.</text>
</comment>
<sequence length="483" mass="56723">MLGKCRKTAEMLSWIFEKESEANPHDDLWIEIRLLAGEGAKKSRDIYNGRAYYYKPNDLPELFNALEKLAELGYNVYYGAHLRKENKWRKASGKENVVDNVRVFYVDVDVYHDRGKIKKFIEELGVEETARAIMGGVLEVERQITEELVSSLPRLEPFAVVYTGYGVQYLFISDQPVKKEEFERLQEGLIGYFMSIVRDKIIPPKWPDGEQVDIDVDIKVKDVARILRLPCSVNVKVRELPLQAEVLSLRYDAFVDITDLKRLQDYRKLLVESKKAEHEVEVSQEELDEAGKILAQGLYRLSPEEKNLIRDFFAKMYYEGVRHCITLHGSWWLIERGVCADDIEEIFKWLFDHRDDDPREVKNDRVRALRDNYIRRTKKSGIYGLKTSCIKEAKQRGYIESEEEMVEELQRLDEMLRRKMRIVADTDPLKYSQYLRALAVLDKSRGPNARVEVVEEKKVGGRDGRRKKKFWRKKRKKKVQIVD</sequence>
<accession>A0ABV4T5F6</accession>